<evidence type="ECO:0008006" key="4">
    <source>
        <dbReference type="Google" id="ProtNLM"/>
    </source>
</evidence>
<dbReference type="OrthoDB" id="6298271at2"/>
<feature type="signal peptide" evidence="1">
    <location>
        <begin position="1"/>
        <end position="17"/>
    </location>
</feature>
<protein>
    <recommendedName>
        <fullName evidence="4">Orphan protein</fullName>
    </recommendedName>
</protein>
<proteinExistence type="predicted"/>
<comment type="caution">
    <text evidence="2">The sequence shown here is derived from an EMBL/GenBank/DDBJ whole genome shotgun (WGS) entry which is preliminary data.</text>
</comment>
<dbReference type="Proteomes" id="UP000006201">
    <property type="component" value="Unassembled WGS sequence"/>
</dbReference>
<keyword evidence="3" id="KW-1185">Reference proteome</keyword>
<feature type="chain" id="PRO_5002667079" description="Orphan protein" evidence="1">
    <location>
        <begin position="18"/>
        <end position="150"/>
    </location>
</feature>
<evidence type="ECO:0000313" key="2">
    <source>
        <dbReference type="EMBL" id="EAR30299.1"/>
    </source>
</evidence>
<dbReference type="eggNOG" id="ENOG5032K4T">
    <property type="taxonomic scope" value="Bacteria"/>
</dbReference>
<sequence length="150" mass="16964">MRIILALCFLWANSLLACGEDETVEIEPFAKMEQDYNFENLIGYQVFVPEMFKGYYLTSFYLGVKDSIAASLDFSEAFGYKGYYSVILQVKPEKLDALSITLSYSTTKDKKGMVMCGERVPLNLRELLDAKQPKMVIPPPPPPREVNNGV</sequence>
<dbReference type="STRING" id="87626.PTD2_01981"/>
<dbReference type="PROSITE" id="PS51257">
    <property type="entry name" value="PROKAR_LIPOPROTEIN"/>
    <property type="match status" value="1"/>
</dbReference>
<organism evidence="2 3">
    <name type="scientific">Pseudoalteromonas tunicata D2</name>
    <dbReference type="NCBI Taxonomy" id="87626"/>
    <lineage>
        <taxon>Bacteria</taxon>
        <taxon>Pseudomonadati</taxon>
        <taxon>Pseudomonadota</taxon>
        <taxon>Gammaproteobacteria</taxon>
        <taxon>Alteromonadales</taxon>
        <taxon>Pseudoalteromonadaceae</taxon>
        <taxon>Pseudoalteromonas</taxon>
    </lineage>
</organism>
<dbReference type="RefSeq" id="WP_009836598.1">
    <property type="nucleotide sequence ID" value="NZ_AAOH01000001.1"/>
</dbReference>
<evidence type="ECO:0000256" key="1">
    <source>
        <dbReference type="SAM" id="SignalP"/>
    </source>
</evidence>
<gene>
    <name evidence="2" type="ORF">PTD2_01981</name>
</gene>
<dbReference type="EMBL" id="AAOH01000001">
    <property type="protein sequence ID" value="EAR30299.1"/>
    <property type="molecule type" value="Genomic_DNA"/>
</dbReference>
<dbReference type="AlphaFoldDB" id="A4C417"/>
<keyword evidence="1" id="KW-0732">Signal</keyword>
<accession>A4C417</accession>
<evidence type="ECO:0000313" key="3">
    <source>
        <dbReference type="Proteomes" id="UP000006201"/>
    </source>
</evidence>
<reference evidence="2 3" key="1">
    <citation type="submission" date="2006-02" db="EMBL/GenBank/DDBJ databases">
        <authorList>
            <person name="Moran M.A."/>
            <person name="Kjelleberg S."/>
            <person name="Egan S."/>
            <person name="Saunders N."/>
            <person name="Thomas T."/>
            <person name="Ferriera S."/>
            <person name="Johnson J."/>
            <person name="Kravitz S."/>
            <person name="Halpern A."/>
            <person name="Remington K."/>
            <person name="Beeson K."/>
            <person name="Tran B."/>
            <person name="Rogers Y.-H."/>
            <person name="Friedman R."/>
            <person name="Venter J.C."/>
        </authorList>
    </citation>
    <scope>NUCLEOTIDE SEQUENCE [LARGE SCALE GENOMIC DNA]</scope>
    <source>
        <strain evidence="2 3">D2</strain>
    </source>
</reference>
<name>A4C417_9GAMM</name>
<dbReference type="HOGENOM" id="CLU_1739001_0_0_6"/>